<dbReference type="STRING" id="1283841.A0A084QZ97"/>
<evidence type="ECO:0000313" key="2">
    <source>
        <dbReference type="EMBL" id="KFA69282.1"/>
    </source>
</evidence>
<dbReference type="PANTHER" id="PTHR38116:SF1">
    <property type="entry name" value="BZIP DOMAIN-CONTAINING PROTEIN"/>
    <property type="match status" value="1"/>
</dbReference>
<reference evidence="2 3" key="1">
    <citation type="journal article" date="2014" name="BMC Genomics">
        <title>Comparative genome sequencing reveals chemotype-specific gene clusters in the toxigenic black mold Stachybotrys.</title>
        <authorList>
            <person name="Semeiks J."/>
            <person name="Borek D."/>
            <person name="Otwinowski Z."/>
            <person name="Grishin N.V."/>
        </authorList>
    </citation>
    <scope>NUCLEOTIDE SEQUENCE [LARGE SCALE GENOMIC DNA]</scope>
    <source>
        <strain evidence="2 3">IBT 40285</strain>
    </source>
</reference>
<evidence type="ECO:0000313" key="3">
    <source>
        <dbReference type="Proteomes" id="UP000028524"/>
    </source>
</evidence>
<keyword evidence="3" id="KW-1185">Reference proteome</keyword>
<evidence type="ECO:0000256" key="1">
    <source>
        <dbReference type="SAM" id="MobiDB-lite"/>
    </source>
</evidence>
<feature type="compositionally biased region" description="Polar residues" evidence="1">
    <location>
        <begin position="1"/>
        <end position="27"/>
    </location>
</feature>
<dbReference type="HOGENOM" id="CLU_033726_2_0_1"/>
<feature type="region of interest" description="Disordered" evidence="1">
    <location>
        <begin position="1"/>
        <end position="39"/>
    </location>
</feature>
<dbReference type="OrthoDB" id="125347at2759"/>
<organism evidence="2 3">
    <name type="scientific">Stachybotrys chlorohalonatus (strain IBT 40285)</name>
    <dbReference type="NCBI Taxonomy" id="1283841"/>
    <lineage>
        <taxon>Eukaryota</taxon>
        <taxon>Fungi</taxon>
        <taxon>Dikarya</taxon>
        <taxon>Ascomycota</taxon>
        <taxon>Pezizomycotina</taxon>
        <taxon>Sordariomycetes</taxon>
        <taxon>Hypocreomycetidae</taxon>
        <taxon>Hypocreales</taxon>
        <taxon>Stachybotryaceae</taxon>
        <taxon>Stachybotrys</taxon>
    </lineage>
</organism>
<name>A0A084QZ97_STAC4</name>
<dbReference type="OMA" id="IVWGEPY"/>
<gene>
    <name evidence="2" type="ORF">S40285_09536</name>
</gene>
<dbReference type="EMBL" id="KL659579">
    <property type="protein sequence ID" value="KFA69282.1"/>
    <property type="molecule type" value="Genomic_DNA"/>
</dbReference>
<dbReference type="InterPro" id="IPR021833">
    <property type="entry name" value="DUF3425"/>
</dbReference>
<sequence length="262" mass="29466">MKTPGRNTENPSSNGSETRLTEQNASQGARHPVAKQDESDWLSRSHLNSHLLTYPARDHLLNLIQYNVFSGLIRNKSVLASFATYFNGEAVATPVTFGEKVYPGRAAIVSTAFTNYNTAANLLPTGLQSSIEHSKWIDLIPFPGMRDNLIKWEAYYDHAELAYDLIGNLLDLSNFPKAQTSAWPSTHKQNVVESSTRDEGIRDDLNSHGLILWGEPHNIESWEVTPGFLQKWGWTIEGCQNLVDFTNHWRLSRGEEPLEVTT</sequence>
<dbReference type="PANTHER" id="PTHR38116">
    <property type="entry name" value="CHROMOSOME 7, WHOLE GENOME SHOTGUN SEQUENCE"/>
    <property type="match status" value="1"/>
</dbReference>
<protein>
    <submittedName>
        <fullName evidence="2">Uncharacterized protein</fullName>
    </submittedName>
</protein>
<dbReference type="Proteomes" id="UP000028524">
    <property type="component" value="Unassembled WGS sequence"/>
</dbReference>
<dbReference type="AlphaFoldDB" id="A0A084QZ97"/>
<proteinExistence type="predicted"/>
<dbReference type="InParanoid" id="A0A084QZ97"/>
<accession>A0A084QZ97</accession>
<dbReference type="Pfam" id="PF11905">
    <property type="entry name" value="DUF3425"/>
    <property type="match status" value="1"/>
</dbReference>